<feature type="transmembrane region" description="Helical" evidence="1">
    <location>
        <begin position="65"/>
        <end position="81"/>
    </location>
</feature>
<dbReference type="PATRIC" id="fig|449216.3.peg.325"/>
<reference evidence="2 3" key="1">
    <citation type="journal article" date="2010" name="Genome Res.">
        <title>Genomic, proteomic, and transcriptomic analysis of virulent and avirulent Rickettsia prowazekii reveals its adaptive mutation capabilities.</title>
        <authorList>
            <person name="Bechah Y."/>
            <person name="El Karkouri K."/>
            <person name="Mediannikov O."/>
            <person name="Leroy Q."/>
            <person name="Pelletier N."/>
            <person name="Robert C."/>
            <person name="Medigue C."/>
            <person name="Mege J.L."/>
            <person name="Raoult D."/>
        </authorList>
    </citation>
    <scope>NUCLEOTIDE SEQUENCE [LARGE SCALE GENOMIC DNA]</scope>
    <source>
        <strain evidence="2 3">Rp22</strain>
    </source>
</reference>
<feature type="transmembrane region" description="Helical" evidence="1">
    <location>
        <begin position="42"/>
        <end position="59"/>
    </location>
</feature>
<evidence type="ECO:0000313" key="3">
    <source>
        <dbReference type="Proteomes" id="UP000006931"/>
    </source>
</evidence>
<dbReference type="RefSeq" id="WP_004599402.1">
    <property type="nucleotide sequence ID" value="NC_017560.1"/>
</dbReference>
<keyword evidence="1" id="KW-1133">Transmembrane helix</keyword>
<proteinExistence type="predicted"/>
<dbReference type="AlphaFoldDB" id="D5AWP5"/>
<protein>
    <recommendedName>
        <fullName evidence="4">DUF2628 domain-containing protein</fullName>
    </recommendedName>
</protein>
<dbReference type="HOGENOM" id="CLU_2071325_0_0_5"/>
<evidence type="ECO:0008006" key="4">
    <source>
        <dbReference type="Google" id="ProtNLM"/>
    </source>
</evidence>
<dbReference type="GeneID" id="57569444"/>
<keyword evidence="1" id="KW-0472">Membrane</keyword>
<feature type="transmembrane region" description="Helical" evidence="1">
    <location>
        <begin position="17"/>
        <end position="37"/>
    </location>
</feature>
<evidence type="ECO:0000256" key="1">
    <source>
        <dbReference type="SAM" id="Phobius"/>
    </source>
</evidence>
<dbReference type="EMBL" id="CP001584">
    <property type="protein sequence ID" value="ADE29834.1"/>
    <property type="molecule type" value="Genomic_DNA"/>
</dbReference>
<evidence type="ECO:0000313" key="2">
    <source>
        <dbReference type="EMBL" id="ADE29834.1"/>
    </source>
</evidence>
<name>D5AWP5_RICPP</name>
<dbReference type="KEGG" id="rpq:rpr22_CDS312"/>
<gene>
    <name evidence="2" type="ordered locus">rpr22_CDS312</name>
</gene>
<accession>D5AWP5</accession>
<organism evidence="2 3">
    <name type="scientific">Rickettsia prowazekii (strain Rp22)</name>
    <dbReference type="NCBI Taxonomy" id="449216"/>
    <lineage>
        <taxon>Bacteria</taxon>
        <taxon>Pseudomonadati</taxon>
        <taxon>Pseudomonadota</taxon>
        <taxon>Alphaproteobacteria</taxon>
        <taxon>Rickettsiales</taxon>
        <taxon>Rickettsiaceae</taxon>
        <taxon>Rickettsieae</taxon>
        <taxon>Rickettsia</taxon>
        <taxon>typhus group</taxon>
    </lineage>
</organism>
<keyword evidence="1" id="KW-0812">Transmembrane</keyword>
<sequence>MNIYAIYINSTQKNNNFIILEEGFSWIAALFSIFWALYHKMWIVVAITVIANIIATTIIVDFKFIFQIFLILSFGFFAADIRENYLNRNNYQLEDIIIANSRIEAELKFLERSILI</sequence>
<dbReference type="Proteomes" id="UP000006931">
    <property type="component" value="Chromosome"/>
</dbReference>